<dbReference type="Proteomes" id="UP001372338">
    <property type="component" value="Unassembled WGS sequence"/>
</dbReference>
<keyword evidence="1" id="KW-0812">Transmembrane</keyword>
<name>A0AAN9ICL8_CROPI</name>
<keyword evidence="1" id="KW-0472">Membrane</keyword>
<evidence type="ECO:0000313" key="3">
    <source>
        <dbReference type="Proteomes" id="UP001372338"/>
    </source>
</evidence>
<dbReference type="AlphaFoldDB" id="A0AAN9ICL8"/>
<organism evidence="2 3">
    <name type="scientific">Crotalaria pallida</name>
    <name type="common">Smooth rattlebox</name>
    <name type="synonym">Crotalaria striata</name>
    <dbReference type="NCBI Taxonomy" id="3830"/>
    <lineage>
        <taxon>Eukaryota</taxon>
        <taxon>Viridiplantae</taxon>
        <taxon>Streptophyta</taxon>
        <taxon>Embryophyta</taxon>
        <taxon>Tracheophyta</taxon>
        <taxon>Spermatophyta</taxon>
        <taxon>Magnoliopsida</taxon>
        <taxon>eudicotyledons</taxon>
        <taxon>Gunneridae</taxon>
        <taxon>Pentapetalae</taxon>
        <taxon>rosids</taxon>
        <taxon>fabids</taxon>
        <taxon>Fabales</taxon>
        <taxon>Fabaceae</taxon>
        <taxon>Papilionoideae</taxon>
        <taxon>50 kb inversion clade</taxon>
        <taxon>genistoids sensu lato</taxon>
        <taxon>core genistoids</taxon>
        <taxon>Crotalarieae</taxon>
        <taxon>Crotalaria</taxon>
    </lineage>
</organism>
<keyword evidence="1" id="KW-1133">Transmembrane helix</keyword>
<sequence length="135" mass="15067">MATLGAQCFGNRLIELFNVYVCDNKKKTSLPLCLTTLYLSLTLNPFSLFSLSTLSLFLTLSLPHSLIISSPHRHQHTAANRAATTTRSLLLSLSPIITPPEIAAATTITRSAHHFALPLYLINLYHVSLFWIWVF</sequence>
<gene>
    <name evidence="2" type="ORF">RIF29_20622</name>
</gene>
<feature type="transmembrane region" description="Helical" evidence="1">
    <location>
        <begin position="46"/>
        <end position="68"/>
    </location>
</feature>
<proteinExistence type="predicted"/>
<accession>A0AAN9ICL8</accession>
<comment type="caution">
    <text evidence="2">The sequence shown here is derived from an EMBL/GenBank/DDBJ whole genome shotgun (WGS) entry which is preliminary data.</text>
</comment>
<keyword evidence="3" id="KW-1185">Reference proteome</keyword>
<protein>
    <submittedName>
        <fullName evidence="2">Uncharacterized protein</fullName>
    </submittedName>
</protein>
<evidence type="ECO:0000256" key="1">
    <source>
        <dbReference type="SAM" id="Phobius"/>
    </source>
</evidence>
<dbReference type="EMBL" id="JAYWIO010000004">
    <property type="protein sequence ID" value="KAK7267941.1"/>
    <property type="molecule type" value="Genomic_DNA"/>
</dbReference>
<reference evidence="2 3" key="1">
    <citation type="submission" date="2024-01" db="EMBL/GenBank/DDBJ databases">
        <title>The genomes of 5 underutilized Papilionoideae crops provide insights into root nodulation and disease resistanc.</title>
        <authorList>
            <person name="Yuan L."/>
        </authorList>
    </citation>
    <scope>NUCLEOTIDE SEQUENCE [LARGE SCALE GENOMIC DNA]</scope>
    <source>
        <strain evidence="2">ZHUSHIDOU_FW_LH</strain>
        <tissue evidence="2">Leaf</tissue>
    </source>
</reference>
<feature type="transmembrane region" description="Helical" evidence="1">
    <location>
        <begin position="89"/>
        <end position="109"/>
    </location>
</feature>
<evidence type="ECO:0000313" key="2">
    <source>
        <dbReference type="EMBL" id="KAK7267941.1"/>
    </source>
</evidence>
<feature type="transmembrane region" description="Helical" evidence="1">
    <location>
        <begin position="115"/>
        <end position="134"/>
    </location>
</feature>